<evidence type="ECO:0000256" key="2">
    <source>
        <dbReference type="ARBA" id="ARBA00010790"/>
    </source>
</evidence>
<feature type="domain" description="AB hydrolase-1" evidence="6">
    <location>
        <begin position="50"/>
        <end position="157"/>
    </location>
</feature>
<evidence type="ECO:0000256" key="4">
    <source>
        <dbReference type="ARBA" id="ARBA00022827"/>
    </source>
</evidence>
<name>A0ABV2YJ68_9ACTN</name>
<evidence type="ECO:0000256" key="1">
    <source>
        <dbReference type="ARBA" id="ARBA00001974"/>
    </source>
</evidence>
<dbReference type="InterPro" id="IPR000073">
    <property type="entry name" value="AB_hydrolase_1"/>
</dbReference>
<keyword evidence="4" id="KW-0274">FAD</keyword>
<dbReference type="RefSeq" id="WP_108955571.1">
    <property type="nucleotide sequence ID" value="NZ_BEVZ01000006.1"/>
</dbReference>
<dbReference type="Proteomes" id="UP001550850">
    <property type="component" value="Unassembled WGS sequence"/>
</dbReference>
<keyword evidence="3" id="KW-0285">Flavoprotein</keyword>
<dbReference type="PANTHER" id="PTHR47470">
    <property type="entry name" value="CHOLESTEROL OXIDASE"/>
    <property type="match status" value="1"/>
</dbReference>
<comment type="similarity">
    <text evidence="2">Belongs to the GMC oxidoreductase family.</text>
</comment>
<dbReference type="EMBL" id="JBEZUR010000023">
    <property type="protein sequence ID" value="MEU3555777.1"/>
    <property type="molecule type" value="Genomic_DNA"/>
</dbReference>
<dbReference type="GO" id="GO:0016787">
    <property type="term" value="F:hydrolase activity"/>
    <property type="evidence" value="ECO:0007669"/>
    <property type="project" value="UniProtKB-KW"/>
</dbReference>
<accession>A0ABV2YJ68</accession>
<evidence type="ECO:0000256" key="5">
    <source>
        <dbReference type="ARBA" id="ARBA00023002"/>
    </source>
</evidence>
<evidence type="ECO:0000313" key="7">
    <source>
        <dbReference type="EMBL" id="MEU3555777.1"/>
    </source>
</evidence>
<dbReference type="Gene3D" id="3.40.50.1820">
    <property type="entry name" value="alpha/beta hydrolase"/>
    <property type="match status" value="1"/>
</dbReference>
<keyword evidence="7" id="KW-0378">Hydrolase</keyword>
<reference evidence="7 8" key="1">
    <citation type="submission" date="2024-06" db="EMBL/GenBank/DDBJ databases">
        <title>The Natural Products Discovery Center: Release of the First 8490 Sequenced Strains for Exploring Actinobacteria Biosynthetic Diversity.</title>
        <authorList>
            <person name="Kalkreuter E."/>
            <person name="Kautsar S.A."/>
            <person name="Yang D."/>
            <person name="Bader C.D."/>
            <person name="Teijaro C.N."/>
            <person name="Fluegel L."/>
            <person name="Davis C.M."/>
            <person name="Simpson J.R."/>
            <person name="Lauterbach L."/>
            <person name="Steele A.D."/>
            <person name="Gui C."/>
            <person name="Meng S."/>
            <person name="Li G."/>
            <person name="Viehrig K."/>
            <person name="Ye F."/>
            <person name="Su P."/>
            <person name="Kiefer A.F."/>
            <person name="Nichols A."/>
            <person name="Cepeda A.J."/>
            <person name="Yan W."/>
            <person name="Fan B."/>
            <person name="Jiang Y."/>
            <person name="Adhikari A."/>
            <person name="Zheng C.-J."/>
            <person name="Schuster L."/>
            <person name="Cowan T.M."/>
            <person name="Smanski M.J."/>
            <person name="Chevrette M.G."/>
            <person name="De Carvalho L.P.S."/>
            <person name="Shen B."/>
        </authorList>
    </citation>
    <scope>NUCLEOTIDE SEQUENCE [LARGE SCALE GENOMIC DNA]</scope>
    <source>
        <strain evidence="7 8">NPDC038104</strain>
    </source>
</reference>
<comment type="cofactor">
    <cofactor evidence="1">
        <name>FAD</name>
        <dbReference type="ChEBI" id="CHEBI:57692"/>
    </cofactor>
</comment>
<dbReference type="InterPro" id="IPR029058">
    <property type="entry name" value="AB_hydrolase_fold"/>
</dbReference>
<dbReference type="InterPro" id="IPR052542">
    <property type="entry name" value="Cholesterol_Oxidase"/>
</dbReference>
<keyword evidence="8" id="KW-1185">Reference proteome</keyword>
<proteinExistence type="inferred from homology"/>
<dbReference type="SUPFAM" id="SSF53474">
    <property type="entry name" value="alpha/beta-Hydrolases"/>
    <property type="match status" value="1"/>
</dbReference>
<organism evidence="7 8">
    <name type="scientific">Streptomyces fragilis</name>
    <dbReference type="NCBI Taxonomy" id="67301"/>
    <lineage>
        <taxon>Bacteria</taxon>
        <taxon>Bacillati</taxon>
        <taxon>Actinomycetota</taxon>
        <taxon>Actinomycetes</taxon>
        <taxon>Kitasatosporales</taxon>
        <taxon>Streptomycetaceae</taxon>
        <taxon>Streptomyces</taxon>
    </lineage>
</organism>
<sequence length="357" mass="39354">MTSAPSSRARPARPTTRRHHVTEVRPLTALDGRPLTLVHVRGRHPPTRGPVLLVHGAGVRAEIFRPPSPRTLVDALIDEGWDVWLLNWRASIDLDPTPWTLDQAAAYDHPAAVAHVLAATGADRLKAVVHCQGSTSFTMAAAAGLLPEVDTVVSNAVSLHPVIPRLSTFKIGRLAPVISRVTPYISPAWGDRPRGLVPWLLVQGVRATHPECRNRVCRMVSFTYGSGWPALWSHAHLDDATHDWVRGEFAEVPMTFFAQMDRCVRAGHLVTTGAVPGLPPSLTGQAPRTDARFVLLAGQDNRCFLADSQRRTHDFLRRHRPGRDSLHVLPGYGHLDVFLGRRAARDTFPLILEELAR</sequence>
<keyword evidence="5" id="KW-0560">Oxidoreductase</keyword>
<protein>
    <submittedName>
        <fullName evidence="7">Alpha/beta fold hydrolase</fullName>
    </submittedName>
</protein>
<dbReference type="PANTHER" id="PTHR47470:SF1">
    <property type="entry name" value="FAD-DEPENDENT OXIDOREDUCTASE 2 FAD BINDING DOMAIN-CONTAINING PROTEIN"/>
    <property type="match status" value="1"/>
</dbReference>
<dbReference type="Pfam" id="PF00561">
    <property type="entry name" value="Abhydrolase_1"/>
    <property type="match status" value="1"/>
</dbReference>
<evidence type="ECO:0000256" key="3">
    <source>
        <dbReference type="ARBA" id="ARBA00022630"/>
    </source>
</evidence>
<evidence type="ECO:0000259" key="6">
    <source>
        <dbReference type="Pfam" id="PF00561"/>
    </source>
</evidence>
<comment type="caution">
    <text evidence="7">The sequence shown here is derived from an EMBL/GenBank/DDBJ whole genome shotgun (WGS) entry which is preliminary data.</text>
</comment>
<gene>
    <name evidence="7" type="ORF">AB0E65_16405</name>
</gene>
<evidence type="ECO:0000313" key="8">
    <source>
        <dbReference type="Proteomes" id="UP001550850"/>
    </source>
</evidence>